<dbReference type="EMBL" id="CP049075">
    <property type="protein sequence ID" value="QLI05713.1"/>
    <property type="molecule type" value="Genomic_DNA"/>
</dbReference>
<dbReference type="RefSeq" id="WP_179974892.1">
    <property type="nucleotide sequence ID" value="NZ_CP049075.1"/>
</dbReference>
<protein>
    <submittedName>
        <fullName evidence="1">Uncharacterized protein</fullName>
    </submittedName>
</protein>
<evidence type="ECO:0000313" key="1">
    <source>
        <dbReference type="EMBL" id="QLI05713.1"/>
    </source>
</evidence>
<gene>
    <name evidence="1" type="ORF">CINF_1226</name>
</gene>
<dbReference type="KEGG" id="cinf:CINF_1226"/>
<organism evidence="1 2">
    <name type="scientific">Candidatus Campylobacter infans</name>
    <dbReference type="NCBI Taxonomy" id="2561898"/>
    <lineage>
        <taxon>Bacteria</taxon>
        <taxon>Pseudomonadati</taxon>
        <taxon>Campylobacterota</taxon>
        <taxon>Epsilonproteobacteria</taxon>
        <taxon>Campylobacterales</taxon>
        <taxon>Campylobacteraceae</taxon>
        <taxon>Campylobacter</taxon>
    </lineage>
</organism>
<proteinExistence type="predicted"/>
<accession>A0A7H9CHX9</accession>
<reference evidence="1 2" key="1">
    <citation type="submission" date="2020-02" db="EMBL/GenBank/DDBJ databases">
        <title>Complete genome sequence of the novel Campylobacter species Candidatus Campylobacter infans.</title>
        <authorList>
            <person name="Duim B."/>
            <person name="Zomer A."/>
            <person name="van der Graaf L."/>
            <person name="Wagenaar J."/>
        </authorList>
    </citation>
    <scope>NUCLEOTIDE SEQUENCE [LARGE SCALE GENOMIC DNA]</scope>
    <source>
        <strain evidence="1 2">19S00001</strain>
    </source>
</reference>
<evidence type="ECO:0000313" key="2">
    <source>
        <dbReference type="Proteomes" id="UP000509414"/>
    </source>
</evidence>
<keyword evidence="2" id="KW-1185">Reference proteome</keyword>
<sequence length="129" mass="14437">MILQHQFTISYEVLGGYVKAVKSGKFKNDSGEIVDYGSSVRIICTNIIQNDTIDTDTGFANSFDRQLSFKISCPDDKEAGNLAMQLQKEIINKRPIYLEADLPVRRNDGSFEVSVVNVKNLSEKKSISK</sequence>
<dbReference type="AlphaFoldDB" id="A0A7H9CHX9"/>
<dbReference type="Proteomes" id="UP000509414">
    <property type="component" value="Chromosome"/>
</dbReference>
<name>A0A7H9CHX9_9BACT</name>